<dbReference type="Pfam" id="PF01740">
    <property type="entry name" value="STAS"/>
    <property type="match status" value="1"/>
</dbReference>
<dbReference type="InterPro" id="IPR002645">
    <property type="entry name" value="STAS_dom"/>
</dbReference>
<dbReference type="InterPro" id="IPR036513">
    <property type="entry name" value="STAS_dom_sf"/>
</dbReference>
<reference evidence="2 3" key="1">
    <citation type="journal article" date="2019" name="Emerg. Microbes Infect.">
        <title>Comprehensive subspecies identification of 175 nontuberculous mycobacteria species based on 7547 genomic profiles.</title>
        <authorList>
            <person name="Matsumoto Y."/>
            <person name="Kinjo T."/>
            <person name="Motooka D."/>
            <person name="Nabeya D."/>
            <person name="Jung N."/>
            <person name="Uechi K."/>
            <person name="Horii T."/>
            <person name="Iida T."/>
            <person name="Fujita J."/>
            <person name="Nakamura S."/>
        </authorList>
    </citation>
    <scope>NUCLEOTIDE SEQUENCE [LARGE SCALE GENOMIC DNA]</scope>
    <source>
        <strain evidence="2 3">JCM 12603</strain>
    </source>
</reference>
<sequence>MTDQAAPDVVTIRSRIRQARPPQLEMSVYRRHNAVVLTVRGELDASNTVHLASRILPFASTRHDLVLDLSSMTFVAAGGIQLLMAMAVRFRNESCPWALVTGPQLARVLRLTPHAAALPAVATVTEGISLTAEAGRQSRHIHVAG</sequence>
<dbReference type="KEGG" id="mpof:MPOR_28350"/>
<dbReference type="Proteomes" id="UP000466785">
    <property type="component" value="Chromosome"/>
</dbReference>
<dbReference type="RefSeq" id="WP_322791037.1">
    <property type="nucleotide sequence ID" value="NZ_AP022570.1"/>
</dbReference>
<dbReference type="PROSITE" id="PS50801">
    <property type="entry name" value="STAS"/>
    <property type="match status" value="1"/>
</dbReference>
<evidence type="ECO:0000259" key="1">
    <source>
        <dbReference type="PROSITE" id="PS50801"/>
    </source>
</evidence>
<gene>
    <name evidence="2" type="ORF">MPOR_28350</name>
</gene>
<dbReference type="AlphaFoldDB" id="A0A6N4VBK1"/>
<protein>
    <submittedName>
        <fullName evidence="2">Sulfate transporter</fullName>
    </submittedName>
</protein>
<dbReference type="SUPFAM" id="SSF52091">
    <property type="entry name" value="SpoIIaa-like"/>
    <property type="match status" value="1"/>
</dbReference>
<evidence type="ECO:0000313" key="3">
    <source>
        <dbReference type="Proteomes" id="UP000466785"/>
    </source>
</evidence>
<proteinExistence type="predicted"/>
<feature type="domain" description="STAS" evidence="1">
    <location>
        <begin position="24"/>
        <end position="105"/>
    </location>
</feature>
<keyword evidence="3" id="KW-1185">Reference proteome</keyword>
<dbReference type="EMBL" id="AP022570">
    <property type="protein sequence ID" value="BBX51809.1"/>
    <property type="molecule type" value="Genomic_DNA"/>
</dbReference>
<name>A0A6N4VBK1_9MYCO</name>
<evidence type="ECO:0000313" key="2">
    <source>
        <dbReference type="EMBL" id="BBX51809.1"/>
    </source>
</evidence>
<organism evidence="2 3">
    <name type="scientific">Mycolicibacterium poriferae</name>
    <dbReference type="NCBI Taxonomy" id="39694"/>
    <lineage>
        <taxon>Bacteria</taxon>
        <taxon>Bacillati</taxon>
        <taxon>Actinomycetota</taxon>
        <taxon>Actinomycetes</taxon>
        <taxon>Mycobacteriales</taxon>
        <taxon>Mycobacteriaceae</taxon>
        <taxon>Mycolicibacterium</taxon>
    </lineage>
</organism>
<dbReference type="CDD" id="cd07043">
    <property type="entry name" value="STAS_anti-anti-sigma_factors"/>
    <property type="match status" value="1"/>
</dbReference>
<accession>A0A6N4VBK1</accession>
<dbReference type="Gene3D" id="3.30.750.24">
    <property type="entry name" value="STAS domain"/>
    <property type="match status" value="1"/>
</dbReference>